<accession>A0A4S4L062</accession>
<dbReference type="Proteomes" id="UP000308199">
    <property type="component" value="Unassembled WGS sequence"/>
</dbReference>
<evidence type="ECO:0000313" key="2">
    <source>
        <dbReference type="EMBL" id="THH04636.1"/>
    </source>
</evidence>
<feature type="transmembrane region" description="Helical" evidence="1">
    <location>
        <begin position="353"/>
        <end position="377"/>
    </location>
</feature>
<sequence>MSSFADTNLERLVSFLEIRTSGTSYPGKEMQLSPEEMKLLRKFLLVLKNTHYEETEEAKDIPKSEPVAAQSAATLVRRSAVSFEETEKSNPGEKDVYQQLYVGFKDVHGKLLSLENTISRLGGAGDILNGIRQLRASLLLAMFNFSESRTRVYYYNLPEYGRVFRSFSDAKFQAGLISEGVLALRCAFDELGTVRGCHFVLLCDALDIVWYRTGHIIDNIMRFKCAGGKAKDLATEHFFRDLSRDMDSVSREITAMIEKDIPNLRTAEQRLTAKYTSMSTMATFFSSITVTAIQMSSTMTGNELKDAVNTIWFTSLVFSIGSVIISLLSLSWFQSLIPMRVCEKKMLKTRVIFLLRIGPLMLMIAAAATFMIGLAVFVNSSGQARSTSIVTSSFIVLLSVILIFLAIYFAILYKADAAARLWVDVTRFVSSQIRVAILLRSKVTRLAKLRQDAATENVAPIRDLDEVRVEEFLSKSDSDDHHPLLYPGKIQVSLCDFDGPLAVANSEISSLKIYKHFNDSSPFSDSSAYNSYPVEPPLREIKQLLWSPDKQNLLIRMENSLSLWSEEDCVRNPLFTSLDSIKDTIRASIWTKDSHILVIQSQSLTRIADKPKPTPISVFIIAAQLLDDDHLVGIADVYADGICIRKLLGMYHA</sequence>
<feature type="transmembrane region" description="Helical" evidence="1">
    <location>
        <begin position="280"/>
        <end position="299"/>
    </location>
</feature>
<dbReference type="OrthoDB" id="972532at2759"/>
<evidence type="ECO:0000313" key="3">
    <source>
        <dbReference type="Proteomes" id="UP000308199"/>
    </source>
</evidence>
<keyword evidence="1" id="KW-0812">Transmembrane</keyword>
<protein>
    <submittedName>
        <fullName evidence="2">Uncharacterized protein</fullName>
    </submittedName>
</protein>
<proteinExistence type="predicted"/>
<evidence type="ECO:0000256" key="1">
    <source>
        <dbReference type="SAM" id="Phobius"/>
    </source>
</evidence>
<dbReference type="EMBL" id="SGPK01000324">
    <property type="protein sequence ID" value="THH04636.1"/>
    <property type="molecule type" value="Genomic_DNA"/>
</dbReference>
<feature type="transmembrane region" description="Helical" evidence="1">
    <location>
        <begin position="311"/>
        <end position="333"/>
    </location>
</feature>
<gene>
    <name evidence="2" type="ORF">EW145_g5371</name>
</gene>
<keyword evidence="1" id="KW-1133">Transmembrane helix</keyword>
<comment type="caution">
    <text evidence="2">The sequence shown here is derived from an EMBL/GenBank/DDBJ whole genome shotgun (WGS) entry which is preliminary data.</text>
</comment>
<organism evidence="2 3">
    <name type="scientific">Phellinidium pouzarii</name>
    <dbReference type="NCBI Taxonomy" id="167371"/>
    <lineage>
        <taxon>Eukaryota</taxon>
        <taxon>Fungi</taxon>
        <taxon>Dikarya</taxon>
        <taxon>Basidiomycota</taxon>
        <taxon>Agaricomycotina</taxon>
        <taxon>Agaricomycetes</taxon>
        <taxon>Hymenochaetales</taxon>
        <taxon>Hymenochaetaceae</taxon>
        <taxon>Phellinidium</taxon>
    </lineage>
</organism>
<keyword evidence="1" id="KW-0472">Membrane</keyword>
<feature type="transmembrane region" description="Helical" evidence="1">
    <location>
        <begin position="389"/>
        <end position="411"/>
    </location>
</feature>
<keyword evidence="3" id="KW-1185">Reference proteome</keyword>
<name>A0A4S4L062_9AGAM</name>
<dbReference type="AlphaFoldDB" id="A0A4S4L062"/>
<reference evidence="2 3" key="1">
    <citation type="submission" date="2019-02" db="EMBL/GenBank/DDBJ databases">
        <title>Genome sequencing of the rare red list fungi Phellinidium pouzarii.</title>
        <authorList>
            <person name="Buettner E."/>
            <person name="Kellner H."/>
        </authorList>
    </citation>
    <scope>NUCLEOTIDE SEQUENCE [LARGE SCALE GENOMIC DNA]</scope>
    <source>
        <strain evidence="2 3">DSM 108285</strain>
    </source>
</reference>